<dbReference type="OrthoDB" id="886340at2"/>
<dbReference type="EMBL" id="DF968182">
    <property type="protein sequence ID" value="GAP43592.1"/>
    <property type="molecule type" value="Genomic_DNA"/>
</dbReference>
<keyword evidence="2" id="KW-1185">Reference proteome</keyword>
<evidence type="ECO:0000313" key="1">
    <source>
        <dbReference type="EMBL" id="GAP43592.1"/>
    </source>
</evidence>
<name>A0A0S7C3G3_9BACT</name>
<evidence type="ECO:0000313" key="2">
    <source>
        <dbReference type="Proteomes" id="UP000053091"/>
    </source>
</evidence>
<reference evidence="1" key="1">
    <citation type="journal article" date="2015" name="Genome Announc.">
        <title>Draft Genome Sequence of Bacteroidales Strain TBC1, a Novel Isolate from a Methanogenic Wastewater Treatment System.</title>
        <authorList>
            <person name="Tourlousse D.M."/>
            <person name="Matsuura N."/>
            <person name="Sun L."/>
            <person name="Toyonaga M."/>
            <person name="Kuroda K."/>
            <person name="Ohashi A."/>
            <person name="Cruz R."/>
            <person name="Yamaguchi T."/>
            <person name="Sekiguchi Y."/>
        </authorList>
    </citation>
    <scope>NUCLEOTIDE SEQUENCE [LARGE SCALE GENOMIC DNA]</scope>
    <source>
        <strain evidence="1">TBC1</strain>
    </source>
</reference>
<gene>
    <name evidence="1" type="ORF">TBC1_111748</name>
</gene>
<proteinExistence type="predicted"/>
<protein>
    <submittedName>
        <fullName evidence="1">Uncharacterized protein</fullName>
    </submittedName>
</protein>
<dbReference type="AlphaFoldDB" id="A0A0S7C3G3"/>
<dbReference type="Proteomes" id="UP000053091">
    <property type="component" value="Unassembled WGS sequence"/>
</dbReference>
<accession>A0A0S7C3G3</accession>
<organism evidence="1">
    <name type="scientific">Lentimicrobium saccharophilum</name>
    <dbReference type="NCBI Taxonomy" id="1678841"/>
    <lineage>
        <taxon>Bacteria</taxon>
        <taxon>Pseudomonadati</taxon>
        <taxon>Bacteroidota</taxon>
        <taxon>Bacteroidia</taxon>
        <taxon>Bacteroidales</taxon>
        <taxon>Lentimicrobiaceae</taxon>
        <taxon>Lentimicrobium</taxon>
    </lineage>
</organism>
<dbReference type="RefSeq" id="WP_062040948.1">
    <property type="nucleotide sequence ID" value="NZ_DF968182.1"/>
</dbReference>
<sequence length="84" mass="10108">MTIQEFRSLPVQEQVSVVLSNGTELLDRIYVYYVIRLYHIGDLYVEIWYQQLSNRIDKVQVVEIDEVIHLYESQINISDLFRQE</sequence>